<name>A0A9P5TGF3_GYMJU</name>
<reference evidence="1" key="1">
    <citation type="submission" date="2020-11" db="EMBL/GenBank/DDBJ databases">
        <authorList>
            <consortium name="DOE Joint Genome Institute"/>
            <person name="Ahrendt S."/>
            <person name="Riley R."/>
            <person name="Andreopoulos W."/>
            <person name="LaButti K."/>
            <person name="Pangilinan J."/>
            <person name="Ruiz-duenas F.J."/>
            <person name="Barrasa J.M."/>
            <person name="Sanchez-Garcia M."/>
            <person name="Camarero S."/>
            <person name="Miyauchi S."/>
            <person name="Serrano A."/>
            <person name="Linde D."/>
            <person name="Babiker R."/>
            <person name="Drula E."/>
            <person name="Ayuso-Fernandez I."/>
            <person name="Pacheco R."/>
            <person name="Padilla G."/>
            <person name="Ferreira P."/>
            <person name="Barriuso J."/>
            <person name="Kellner H."/>
            <person name="Castanera R."/>
            <person name="Alfaro M."/>
            <person name="Ramirez L."/>
            <person name="Pisabarro A.G."/>
            <person name="Kuo A."/>
            <person name="Tritt A."/>
            <person name="Lipzen A."/>
            <person name="He G."/>
            <person name="Yan M."/>
            <person name="Ng V."/>
            <person name="Cullen D."/>
            <person name="Martin F."/>
            <person name="Rosso M.-N."/>
            <person name="Henrissat B."/>
            <person name="Hibbett D."/>
            <person name="Martinez A.T."/>
            <person name="Grigoriev I.V."/>
        </authorList>
    </citation>
    <scope>NUCLEOTIDE SEQUENCE</scope>
    <source>
        <strain evidence="1">AH 44721</strain>
    </source>
</reference>
<organism evidence="1 2">
    <name type="scientific">Gymnopilus junonius</name>
    <name type="common">Spectacular rustgill mushroom</name>
    <name type="synonym">Gymnopilus spectabilis subsp. junonius</name>
    <dbReference type="NCBI Taxonomy" id="109634"/>
    <lineage>
        <taxon>Eukaryota</taxon>
        <taxon>Fungi</taxon>
        <taxon>Dikarya</taxon>
        <taxon>Basidiomycota</taxon>
        <taxon>Agaricomycotina</taxon>
        <taxon>Agaricomycetes</taxon>
        <taxon>Agaricomycetidae</taxon>
        <taxon>Agaricales</taxon>
        <taxon>Agaricineae</taxon>
        <taxon>Hymenogastraceae</taxon>
        <taxon>Gymnopilus</taxon>
    </lineage>
</organism>
<evidence type="ECO:0000313" key="2">
    <source>
        <dbReference type="Proteomes" id="UP000724874"/>
    </source>
</evidence>
<keyword evidence="2" id="KW-1185">Reference proteome</keyword>
<protein>
    <submittedName>
        <fullName evidence="1">Uncharacterized protein</fullName>
    </submittedName>
</protein>
<sequence>MLKSLEIGDWASSGDIAYFLAHLVIPGTAKRCIWGKDLKYLSSILFPVDPGTARTLGRGWDIDVRQVNFTAAKGQNMIGIYNHAVFIQGGFNFLSIYPLFRDHPRIFERVEKLCLTPAVAEAALTADEYRLIFATLPNVQHLSMFDMDVSLIFQALGLFEILTPHDVPFPELKAITIRYSRSKGHLDATSPTRDFLGNKYKLSPLSIVLGLVKLSQQRAAIGCPLTTLLLIFKLDI</sequence>
<dbReference type="Proteomes" id="UP000724874">
    <property type="component" value="Unassembled WGS sequence"/>
</dbReference>
<dbReference type="OrthoDB" id="3365698at2759"/>
<accession>A0A9P5TGF3</accession>
<dbReference type="EMBL" id="JADNYJ010000163">
    <property type="protein sequence ID" value="KAF8878023.1"/>
    <property type="molecule type" value="Genomic_DNA"/>
</dbReference>
<dbReference type="AlphaFoldDB" id="A0A9P5TGF3"/>
<evidence type="ECO:0000313" key="1">
    <source>
        <dbReference type="EMBL" id="KAF8878023.1"/>
    </source>
</evidence>
<proteinExistence type="predicted"/>
<comment type="caution">
    <text evidence="1">The sequence shown here is derived from an EMBL/GenBank/DDBJ whole genome shotgun (WGS) entry which is preliminary data.</text>
</comment>
<gene>
    <name evidence="1" type="ORF">CPB84DRAFT_1852488</name>
</gene>